<dbReference type="GO" id="GO:0005634">
    <property type="term" value="C:nucleus"/>
    <property type="evidence" value="ECO:0007669"/>
    <property type="project" value="TreeGrafter"/>
</dbReference>
<accession>A0A161N0L6</accession>
<dbReference type="PANTHER" id="PTHR14728">
    <property type="entry name" value="PROTEIN AURORA BOREALIS"/>
    <property type="match status" value="1"/>
</dbReference>
<evidence type="ECO:0000256" key="2">
    <source>
        <dbReference type="ARBA" id="ARBA00020055"/>
    </source>
</evidence>
<evidence type="ECO:0000256" key="6">
    <source>
        <dbReference type="SAM" id="MobiDB-lite"/>
    </source>
</evidence>
<reference evidence="7" key="2">
    <citation type="journal article" date="2017" name="J. Med. Entomol.">
        <title>Transcriptome Analysis of the Triatoma infestans (Hemiptera: Reduviidae) Integument.</title>
        <authorList>
            <person name="Calderon-Fernandez G.M."/>
            <person name="Moriconi D.E."/>
            <person name="Dulbecco A.B."/>
            <person name="Juarez M.P."/>
        </authorList>
    </citation>
    <scope>NUCLEOTIDE SEQUENCE</scope>
    <source>
        <strain evidence="7">Int1</strain>
        <tissue evidence="7">Integument</tissue>
    </source>
</reference>
<dbReference type="InterPro" id="IPR023252">
    <property type="entry name" value="Aurora_borealis_protein"/>
</dbReference>
<dbReference type="AlphaFoldDB" id="A0A161N0L6"/>
<keyword evidence="5" id="KW-0131">Cell cycle</keyword>
<comment type="similarity">
    <text evidence="1">Belongs to the BORA family.</text>
</comment>
<dbReference type="EMBL" id="GEMB01002723">
    <property type="protein sequence ID" value="JAS00472.1"/>
    <property type="molecule type" value="Transcribed_RNA"/>
</dbReference>
<dbReference type="PANTHER" id="PTHR14728:SF2">
    <property type="entry name" value="PROTEIN AURORA BOREALIS"/>
    <property type="match status" value="1"/>
</dbReference>
<evidence type="ECO:0000256" key="3">
    <source>
        <dbReference type="ARBA" id="ARBA00022618"/>
    </source>
</evidence>
<evidence type="ECO:0000256" key="1">
    <source>
        <dbReference type="ARBA" id="ARBA00010963"/>
    </source>
</evidence>
<keyword evidence="4" id="KW-0498">Mitosis</keyword>
<feature type="compositionally biased region" description="Basic and acidic residues" evidence="6">
    <location>
        <begin position="1"/>
        <end position="11"/>
    </location>
</feature>
<dbReference type="PRINTS" id="PR02038">
    <property type="entry name" value="AURORABORA"/>
</dbReference>
<proteinExistence type="inferred from homology"/>
<dbReference type="GO" id="GO:0007088">
    <property type="term" value="P:regulation of mitotic nuclear division"/>
    <property type="evidence" value="ECO:0007669"/>
    <property type="project" value="TreeGrafter"/>
</dbReference>
<dbReference type="GO" id="GO:0005737">
    <property type="term" value="C:cytoplasm"/>
    <property type="evidence" value="ECO:0007669"/>
    <property type="project" value="TreeGrafter"/>
</dbReference>
<evidence type="ECO:0000256" key="5">
    <source>
        <dbReference type="ARBA" id="ARBA00023306"/>
    </source>
</evidence>
<evidence type="ECO:0000256" key="4">
    <source>
        <dbReference type="ARBA" id="ARBA00022776"/>
    </source>
</evidence>
<sequence length="279" mass="31158">MKDFSAEDLGTRRSVSSARSWKTSPLTNKFQESPKSSLLFAAQSRAYSNKQLQSQPSTSSFVKTPRLCRTNPFEDISSLEYDKCSPGLFIMRPSNEENGEFKWSIEDISRIMPAHIESPKSVFEENFDEETEHAAQEAIEKYFSLRHSVVSPQSTCGDALPPTEMSTPPPELLMVRAAMACRNSSSFQGYSSGSKGMISAISSTPCARSAAERRLVIKVDECSQTQLSLPPILPPEVESVLLPYMSNKDDNCETEECNISSMTLRRKLFLTKMIMHLAQ</sequence>
<organism evidence="7">
    <name type="scientific">Triatoma infestans</name>
    <name type="common">Assassin bug</name>
    <dbReference type="NCBI Taxonomy" id="30076"/>
    <lineage>
        <taxon>Eukaryota</taxon>
        <taxon>Metazoa</taxon>
        <taxon>Ecdysozoa</taxon>
        <taxon>Arthropoda</taxon>
        <taxon>Hexapoda</taxon>
        <taxon>Insecta</taxon>
        <taxon>Pterygota</taxon>
        <taxon>Neoptera</taxon>
        <taxon>Paraneoptera</taxon>
        <taxon>Hemiptera</taxon>
        <taxon>Heteroptera</taxon>
        <taxon>Panheteroptera</taxon>
        <taxon>Cimicomorpha</taxon>
        <taxon>Reduviidae</taxon>
        <taxon>Triatominae</taxon>
        <taxon>Triatoma</taxon>
    </lineage>
</organism>
<protein>
    <recommendedName>
        <fullName evidence="2">Protein aurora borealis</fullName>
    </recommendedName>
</protein>
<keyword evidence="3" id="KW-0132">Cell division</keyword>
<dbReference type="Pfam" id="PF15280">
    <property type="entry name" value="BORA_N"/>
    <property type="match status" value="1"/>
</dbReference>
<dbReference type="GO" id="GO:0051301">
    <property type="term" value="P:cell division"/>
    <property type="evidence" value="ECO:0007669"/>
    <property type="project" value="UniProtKB-KW"/>
</dbReference>
<name>A0A161N0L6_TRIIF</name>
<dbReference type="GO" id="GO:0019901">
    <property type="term" value="F:protein kinase binding"/>
    <property type="evidence" value="ECO:0007669"/>
    <property type="project" value="TreeGrafter"/>
</dbReference>
<feature type="compositionally biased region" description="Polar residues" evidence="6">
    <location>
        <begin position="13"/>
        <end position="31"/>
    </location>
</feature>
<dbReference type="GO" id="GO:0060236">
    <property type="term" value="P:regulation of mitotic spindle organization"/>
    <property type="evidence" value="ECO:0007669"/>
    <property type="project" value="TreeGrafter"/>
</dbReference>
<reference evidence="7" key="1">
    <citation type="submission" date="2016-04" db="EMBL/GenBank/DDBJ databases">
        <authorList>
            <person name="Calderon-Fernandez G.M.Sr."/>
        </authorList>
    </citation>
    <scope>NUCLEOTIDE SEQUENCE</scope>
    <source>
        <strain evidence="7">Int1</strain>
        <tissue evidence="7">Integument</tissue>
    </source>
</reference>
<evidence type="ECO:0000313" key="7">
    <source>
        <dbReference type="EMBL" id="JAS00472.1"/>
    </source>
</evidence>
<feature type="region of interest" description="Disordered" evidence="6">
    <location>
        <begin position="1"/>
        <end position="31"/>
    </location>
</feature>